<feature type="non-terminal residue" evidence="1">
    <location>
        <position position="174"/>
    </location>
</feature>
<name>A0A1B6FN60_9HEMI</name>
<accession>A0A1B6FN60</accession>
<gene>
    <name evidence="1" type="ORF">g.49239</name>
</gene>
<dbReference type="EMBL" id="GECZ01018180">
    <property type="protein sequence ID" value="JAS51589.1"/>
    <property type="molecule type" value="Transcribed_RNA"/>
</dbReference>
<sequence length="174" mass="20292">VFVGNYVSHFDKFVIHTLTGCVSTPYTDLNGYVLNGFKRCFGLCNDCNLEQIDTVRLHLMKENPKALFLQPENAIINGKSILKFEDRFLSIFTDSKISIQPVVIQVQRKLFDISIQTLNTNQLYNIFWYFVSPWTEYSVEFLTPRQIQDNVDYSHLRHDMLKALNLDDSDVDQK</sequence>
<evidence type="ECO:0000313" key="1">
    <source>
        <dbReference type="EMBL" id="JAS51589.1"/>
    </source>
</evidence>
<feature type="non-terminal residue" evidence="1">
    <location>
        <position position="1"/>
    </location>
</feature>
<reference evidence="1" key="1">
    <citation type="submission" date="2015-11" db="EMBL/GenBank/DDBJ databases">
        <title>De novo transcriptome assembly of four potential Pierce s Disease insect vectors from Arizona vineyards.</title>
        <authorList>
            <person name="Tassone E.E."/>
        </authorList>
    </citation>
    <scope>NUCLEOTIDE SEQUENCE</scope>
</reference>
<dbReference type="AlphaFoldDB" id="A0A1B6FN60"/>
<organism evidence="1">
    <name type="scientific">Cuerna arida</name>
    <dbReference type="NCBI Taxonomy" id="1464854"/>
    <lineage>
        <taxon>Eukaryota</taxon>
        <taxon>Metazoa</taxon>
        <taxon>Ecdysozoa</taxon>
        <taxon>Arthropoda</taxon>
        <taxon>Hexapoda</taxon>
        <taxon>Insecta</taxon>
        <taxon>Pterygota</taxon>
        <taxon>Neoptera</taxon>
        <taxon>Paraneoptera</taxon>
        <taxon>Hemiptera</taxon>
        <taxon>Auchenorrhyncha</taxon>
        <taxon>Membracoidea</taxon>
        <taxon>Cicadellidae</taxon>
        <taxon>Cicadellinae</taxon>
        <taxon>Proconiini</taxon>
        <taxon>Cuerna</taxon>
    </lineage>
</organism>
<protein>
    <submittedName>
        <fullName evidence="1">Uncharacterized protein</fullName>
    </submittedName>
</protein>
<proteinExistence type="predicted"/>